<dbReference type="GO" id="GO:0009636">
    <property type="term" value="P:response to toxic substance"/>
    <property type="evidence" value="ECO:0007669"/>
    <property type="project" value="TreeGrafter"/>
</dbReference>
<dbReference type="Pfam" id="PF19124">
    <property type="entry name" value="DUF5808"/>
    <property type="match status" value="1"/>
</dbReference>
<feature type="transmembrane region" description="Helical" evidence="1">
    <location>
        <begin position="270"/>
        <end position="291"/>
    </location>
</feature>
<evidence type="ECO:0000256" key="1">
    <source>
        <dbReference type="SAM" id="Phobius"/>
    </source>
</evidence>
<organism evidence="4 5">
    <name type="scientific">Clostridium acidisoli DSM 12555</name>
    <dbReference type="NCBI Taxonomy" id="1121291"/>
    <lineage>
        <taxon>Bacteria</taxon>
        <taxon>Bacillati</taxon>
        <taxon>Bacillota</taxon>
        <taxon>Clostridia</taxon>
        <taxon>Eubacteriales</taxon>
        <taxon>Clostridiaceae</taxon>
        <taxon>Clostridium</taxon>
    </lineage>
</organism>
<dbReference type="EMBL" id="FWXH01000004">
    <property type="protein sequence ID" value="SMC22719.1"/>
    <property type="molecule type" value="Genomic_DNA"/>
</dbReference>
<sequence>MDYTNWTLILAFIFILMLLVLKISTPLIMRSEIFFGVRLPRKLINHEKLKEFKKLYIRNSIFVCGIYVVFLCYMLLTHPSNIVLLIGIIAFFILSTIIYYFSHKKVKEFKKFNQDKTYKKQIVVIDTNFRNNKKQRLLPHRQWFLIPISIVLLNIIIGYLVFDRLPIFVPVHWNASGKIDITTIKSYGVIFEVPLQQIFITIYMFLIYQIIERSKQQISSFRPEYSREINRVFRYRWAANIIFLNVLILIESTITNLFLLEVVNINFKFLVLLKPITVILILLDILIISLWTGQGGSRIKIDDNNIDTNSCDNLDDDKYWKLGLIYFNPKDPALFVEKRFGIAFGLNYGKIRTYVLIIAVIGSIILLNVLEYILLLMYNI</sequence>
<feature type="transmembrane region" description="Helical" evidence="1">
    <location>
        <begin position="232"/>
        <end position="250"/>
    </location>
</feature>
<dbReference type="Proteomes" id="UP000192468">
    <property type="component" value="Unassembled WGS sequence"/>
</dbReference>
<accession>A0A1W1XFL2</accession>
<dbReference type="InterPro" id="IPR043831">
    <property type="entry name" value="DUF5808"/>
</dbReference>
<keyword evidence="1" id="KW-0472">Membrane</keyword>
<protein>
    <submittedName>
        <fullName evidence="4">Uncharacterized membrane protein</fullName>
    </submittedName>
</protein>
<dbReference type="Pfam" id="PF07853">
    <property type="entry name" value="DUF1648"/>
    <property type="match status" value="1"/>
</dbReference>
<dbReference type="RefSeq" id="WP_176212648.1">
    <property type="nucleotide sequence ID" value="NZ_FWXH01000004.1"/>
</dbReference>
<dbReference type="InterPro" id="IPR014574">
    <property type="entry name" value="UCP032908"/>
</dbReference>
<feature type="domain" description="DUF5808" evidence="3">
    <location>
        <begin position="329"/>
        <end position="352"/>
    </location>
</feature>
<evidence type="ECO:0000259" key="3">
    <source>
        <dbReference type="Pfam" id="PF19124"/>
    </source>
</evidence>
<keyword evidence="5" id="KW-1185">Reference proteome</keyword>
<dbReference type="AlphaFoldDB" id="A0A1W1XFL2"/>
<evidence type="ECO:0000259" key="2">
    <source>
        <dbReference type="Pfam" id="PF07853"/>
    </source>
</evidence>
<feature type="transmembrane region" description="Helical" evidence="1">
    <location>
        <begin position="82"/>
        <end position="101"/>
    </location>
</feature>
<gene>
    <name evidence="4" type="ORF">SAMN02745134_01701</name>
</gene>
<dbReference type="PIRSF" id="PIRSF032908">
    <property type="entry name" value="UCP032908"/>
    <property type="match status" value="1"/>
</dbReference>
<proteinExistence type="predicted"/>
<reference evidence="4 5" key="1">
    <citation type="submission" date="2017-04" db="EMBL/GenBank/DDBJ databases">
        <authorList>
            <person name="Afonso C.L."/>
            <person name="Miller P.J."/>
            <person name="Scott M.A."/>
            <person name="Spackman E."/>
            <person name="Goraichik I."/>
            <person name="Dimitrov K.M."/>
            <person name="Suarez D.L."/>
            <person name="Swayne D.E."/>
        </authorList>
    </citation>
    <scope>NUCLEOTIDE SEQUENCE [LARGE SCALE GENOMIC DNA]</scope>
    <source>
        <strain evidence="4 5">DSM 12555</strain>
    </source>
</reference>
<feature type="transmembrane region" description="Helical" evidence="1">
    <location>
        <begin position="55"/>
        <end position="76"/>
    </location>
</feature>
<evidence type="ECO:0000313" key="5">
    <source>
        <dbReference type="Proteomes" id="UP000192468"/>
    </source>
</evidence>
<evidence type="ECO:0000313" key="4">
    <source>
        <dbReference type="EMBL" id="SMC22719.1"/>
    </source>
</evidence>
<keyword evidence="1" id="KW-0812">Transmembrane</keyword>
<dbReference type="PANTHER" id="PTHR37810">
    <property type="entry name" value="IMMUNITY PROTEIN SDPI"/>
    <property type="match status" value="1"/>
</dbReference>
<feature type="transmembrane region" description="Helical" evidence="1">
    <location>
        <begin position="193"/>
        <end position="211"/>
    </location>
</feature>
<feature type="transmembrane region" description="Helical" evidence="1">
    <location>
        <begin position="143"/>
        <end position="162"/>
    </location>
</feature>
<dbReference type="PANTHER" id="PTHR37810:SF9">
    <property type="entry name" value="MEMBRANE PROTEIN"/>
    <property type="match status" value="1"/>
</dbReference>
<dbReference type="STRING" id="1121291.SAMN02745134_01701"/>
<name>A0A1W1XFL2_9CLOT</name>
<keyword evidence="1" id="KW-1133">Transmembrane helix</keyword>
<feature type="transmembrane region" description="Helical" evidence="1">
    <location>
        <begin position="6"/>
        <end position="29"/>
    </location>
</feature>
<feature type="domain" description="DUF1648" evidence="2">
    <location>
        <begin position="150"/>
        <end position="190"/>
    </location>
</feature>
<feature type="transmembrane region" description="Helical" evidence="1">
    <location>
        <begin position="354"/>
        <end position="378"/>
    </location>
</feature>
<dbReference type="InterPro" id="IPR012867">
    <property type="entry name" value="DUF1648"/>
</dbReference>